<evidence type="ECO:0000259" key="1">
    <source>
        <dbReference type="Pfam" id="PF13521"/>
    </source>
</evidence>
<dbReference type="Pfam" id="PF13521">
    <property type="entry name" value="AAA_28"/>
    <property type="match status" value="1"/>
</dbReference>
<dbReference type="SUPFAM" id="SSF52540">
    <property type="entry name" value="P-loop containing nucleoside triphosphate hydrolases"/>
    <property type="match status" value="1"/>
</dbReference>
<organism evidence="2 3">
    <name type="scientific">Zunongwangia mangrovi</name>
    <dbReference type="NCBI Taxonomy" id="1334022"/>
    <lineage>
        <taxon>Bacteria</taxon>
        <taxon>Pseudomonadati</taxon>
        <taxon>Bacteroidota</taxon>
        <taxon>Flavobacteriia</taxon>
        <taxon>Flavobacteriales</taxon>
        <taxon>Flavobacteriaceae</taxon>
        <taxon>Zunongwangia</taxon>
    </lineage>
</organism>
<dbReference type="AlphaFoldDB" id="A0A1I1L2Y4"/>
<dbReference type="Proteomes" id="UP000199438">
    <property type="component" value="Unassembled WGS sequence"/>
</dbReference>
<name>A0A1I1L2Y4_9FLAO</name>
<dbReference type="InterPro" id="IPR038727">
    <property type="entry name" value="NadR/Ttd14_AAA_dom"/>
</dbReference>
<dbReference type="Gene3D" id="3.40.50.300">
    <property type="entry name" value="P-loop containing nucleotide triphosphate hydrolases"/>
    <property type="match status" value="1"/>
</dbReference>
<protein>
    <submittedName>
        <fullName evidence="2">Predicted ATPase</fullName>
    </submittedName>
</protein>
<sequence>MKAKKIVITGGPGTGKSSIIFELEKRGYTCLHEISRQVTLDAQKEGIDQLFLEQPLLFSEKLLEGRDAQFIEAEKSKENIIFIDRGVHDVVAYMDYFDTKYGEPFISTCKDRKYDQVFMLPPWEEIYQSDNERYESFAEAEKISKYLSNTYIDYGYKPLIVPTGTVEERADFILQNIEV</sequence>
<dbReference type="OrthoDB" id="5638848at2"/>
<gene>
    <name evidence="2" type="ORF">SAMN04487907_10727</name>
</gene>
<dbReference type="STRING" id="1334022.SAMN04487907_10727"/>
<feature type="domain" description="NadR/Ttd14 AAA" evidence="1">
    <location>
        <begin position="5"/>
        <end position="169"/>
    </location>
</feature>
<keyword evidence="3" id="KW-1185">Reference proteome</keyword>
<dbReference type="InterPro" id="IPR027417">
    <property type="entry name" value="P-loop_NTPase"/>
</dbReference>
<proteinExistence type="predicted"/>
<dbReference type="RefSeq" id="WP_092543706.1">
    <property type="nucleotide sequence ID" value="NZ_FOKV01000007.1"/>
</dbReference>
<evidence type="ECO:0000313" key="3">
    <source>
        <dbReference type="Proteomes" id="UP000199438"/>
    </source>
</evidence>
<evidence type="ECO:0000313" key="2">
    <source>
        <dbReference type="EMBL" id="SFC67399.1"/>
    </source>
</evidence>
<accession>A0A1I1L2Y4</accession>
<dbReference type="EMBL" id="FOKV01000007">
    <property type="protein sequence ID" value="SFC67399.1"/>
    <property type="molecule type" value="Genomic_DNA"/>
</dbReference>
<reference evidence="3" key="1">
    <citation type="submission" date="2016-10" db="EMBL/GenBank/DDBJ databases">
        <authorList>
            <person name="Varghese N."/>
            <person name="Submissions S."/>
        </authorList>
    </citation>
    <scope>NUCLEOTIDE SEQUENCE [LARGE SCALE GENOMIC DNA]</scope>
    <source>
        <strain evidence="3">DSM 24499</strain>
    </source>
</reference>